<evidence type="ECO:0000256" key="6">
    <source>
        <dbReference type="ARBA" id="ARBA00022801"/>
    </source>
</evidence>
<feature type="binding site" evidence="10">
    <location>
        <begin position="96"/>
        <end position="97"/>
    </location>
    <ligand>
        <name>substrate</name>
    </ligand>
</feature>
<dbReference type="GO" id="GO:0008758">
    <property type="term" value="F:UDP-2,3-diacylglucosamine hydrolase activity"/>
    <property type="evidence" value="ECO:0007669"/>
    <property type="project" value="UniProtKB-UniRule"/>
</dbReference>
<dbReference type="CDD" id="cd07398">
    <property type="entry name" value="MPP_YbbF-LpxH"/>
    <property type="match status" value="1"/>
</dbReference>
<keyword evidence="5 10" id="KW-0479">Metal-binding</keyword>
<proteinExistence type="inferred from homology"/>
<protein>
    <recommendedName>
        <fullName evidence="10">UDP-2,3-diacylglucosamine hydrolase</fullName>
        <ecNumber evidence="10">3.6.1.54</ecNumber>
    </recommendedName>
    <alternativeName>
        <fullName evidence="10">UDP-2,3-diacylglucosamine diphosphatase</fullName>
    </alternativeName>
</protein>
<dbReference type="EMBL" id="JAUSRR010000004">
    <property type="protein sequence ID" value="MDP9923738.1"/>
    <property type="molecule type" value="Genomic_DNA"/>
</dbReference>
<comment type="caution">
    <text evidence="10">Lacks conserved residue(s) required for the propagation of feature annotation.</text>
</comment>
<keyword evidence="9 10" id="KW-0464">Manganese</keyword>
<dbReference type="Proteomes" id="UP000217154">
    <property type="component" value="Chromosome"/>
</dbReference>
<dbReference type="InterPro" id="IPR010138">
    <property type="entry name" value="UDP-diacylglucosamine_Hdrlase"/>
</dbReference>
<dbReference type="GO" id="GO:0009245">
    <property type="term" value="P:lipid A biosynthetic process"/>
    <property type="evidence" value="ECO:0007669"/>
    <property type="project" value="UniProtKB-UniRule"/>
</dbReference>
<dbReference type="InterPro" id="IPR043461">
    <property type="entry name" value="LpxH-like"/>
</dbReference>
<feature type="binding site" evidence="10">
    <location>
        <position position="212"/>
    </location>
    <ligand>
        <name>Mn(2+)</name>
        <dbReference type="ChEBI" id="CHEBI:29035"/>
        <label>2</label>
    </ligand>
</feature>
<feature type="binding site" evidence="10">
    <location>
        <position position="177"/>
    </location>
    <ligand>
        <name>substrate</name>
    </ligand>
</feature>
<evidence type="ECO:0000259" key="11">
    <source>
        <dbReference type="Pfam" id="PF00149"/>
    </source>
</evidence>
<dbReference type="Proteomes" id="UP001244295">
    <property type="component" value="Unassembled WGS sequence"/>
</dbReference>
<keyword evidence="7 10" id="KW-0443">Lipid metabolism</keyword>
<gene>
    <name evidence="10" type="primary">lpxH</name>
    <name evidence="12" type="ORF">CKY39_15200</name>
    <name evidence="13" type="ORF">J2W25_002761</name>
</gene>
<feature type="domain" description="Calcineurin-like phosphoesterase" evidence="11">
    <location>
        <begin position="21"/>
        <end position="216"/>
    </location>
</feature>
<dbReference type="PANTHER" id="PTHR34990:SF1">
    <property type="entry name" value="UDP-2,3-DIACYLGLUCOSAMINE HYDROLASE"/>
    <property type="match status" value="1"/>
</dbReference>
<dbReference type="EMBL" id="CP023284">
    <property type="protein sequence ID" value="ATA54416.1"/>
    <property type="molecule type" value="Genomic_DNA"/>
</dbReference>
<comment type="function">
    <text evidence="10">Hydrolyzes the pyrophosphate bond of UDP-2,3-diacylglucosamine to yield 2,3-diacylglucosamine 1-phosphate (lipid X) and UMP by catalyzing the attack of water at the alpha-P atom. Involved in the biosynthesis of lipid A, a phosphorylated glycolipid that anchors the lipopolysaccharide to the outer membrane of the cell.</text>
</comment>
<evidence type="ECO:0000256" key="2">
    <source>
        <dbReference type="ARBA" id="ARBA00022516"/>
    </source>
</evidence>
<evidence type="ECO:0000256" key="5">
    <source>
        <dbReference type="ARBA" id="ARBA00022723"/>
    </source>
</evidence>
<evidence type="ECO:0000256" key="10">
    <source>
        <dbReference type="HAMAP-Rule" id="MF_00575"/>
    </source>
</evidence>
<dbReference type="AlphaFoldDB" id="A0A250DJ68"/>
<evidence type="ECO:0000313" key="13">
    <source>
        <dbReference type="EMBL" id="MDP9923738.1"/>
    </source>
</evidence>
<dbReference type="Pfam" id="PF00149">
    <property type="entry name" value="Metallophos"/>
    <property type="match status" value="1"/>
</dbReference>
<accession>A0A250DJ68</accession>
<dbReference type="InterPro" id="IPR029052">
    <property type="entry name" value="Metallo-depent_PP-like"/>
</dbReference>
<keyword evidence="2 10" id="KW-0444">Lipid biosynthesis</keyword>
<keyword evidence="4 10" id="KW-0441">Lipid A biosynthesis</keyword>
<comment type="catalytic activity">
    <reaction evidence="10">
        <text>UDP-2-N,3-O-bis[(3R)-3-hydroxytetradecanoyl]-alpha-D-glucosamine + H2O = 2-N,3-O-bis[(3R)-3-hydroxytetradecanoyl]-alpha-D-glucosaminyl 1-phosphate + UMP + 2 H(+)</text>
        <dbReference type="Rhea" id="RHEA:25213"/>
        <dbReference type="ChEBI" id="CHEBI:15377"/>
        <dbReference type="ChEBI" id="CHEBI:15378"/>
        <dbReference type="ChEBI" id="CHEBI:57865"/>
        <dbReference type="ChEBI" id="CHEBI:57957"/>
        <dbReference type="ChEBI" id="CHEBI:78847"/>
        <dbReference type="EC" id="3.6.1.54"/>
    </reaction>
</comment>
<dbReference type="UniPathway" id="UPA00359">
    <property type="reaction ID" value="UER00480"/>
</dbReference>
<comment type="cofactor">
    <cofactor evidence="10">
        <name>Mn(2+)</name>
        <dbReference type="ChEBI" id="CHEBI:29035"/>
    </cofactor>
    <text evidence="10">Binds 2 Mn(2+) ions per subunit in a binuclear metal center.</text>
</comment>
<evidence type="ECO:0000313" key="14">
    <source>
        <dbReference type="Proteomes" id="UP000217154"/>
    </source>
</evidence>
<evidence type="ECO:0000256" key="7">
    <source>
        <dbReference type="ARBA" id="ARBA00023098"/>
    </source>
</evidence>
<dbReference type="GO" id="GO:0030145">
    <property type="term" value="F:manganese ion binding"/>
    <property type="evidence" value="ECO:0007669"/>
    <property type="project" value="UniProtKB-UniRule"/>
</dbReference>
<feature type="binding site" evidence="10">
    <location>
        <position position="139"/>
    </location>
    <ligand>
        <name>substrate</name>
    </ligand>
</feature>
<evidence type="ECO:0000256" key="1">
    <source>
        <dbReference type="ARBA" id="ARBA00022475"/>
    </source>
</evidence>
<dbReference type="EC" id="3.6.1.54" evidence="10"/>
<evidence type="ECO:0000256" key="4">
    <source>
        <dbReference type="ARBA" id="ARBA00022556"/>
    </source>
</evidence>
<dbReference type="HAMAP" id="MF_00575">
    <property type="entry name" value="LpxH"/>
    <property type="match status" value="1"/>
</dbReference>
<dbReference type="GO" id="GO:0005737">
    <property type="term" value="C:cytoplasm"/>
    <property type="evidence" value="ECO:0007669"/>
    <property type="project" value="InterPro"/>
</dbReference>
<feature type="binding site" evidence="10">
    <location>
        <position position="212"/>
    </location>
    <ligand>
        <name>substrate</name>
    </ligand>
</feature>
<feature type="binding site" evidence="10">
    <location>
        <position position="181"/>
    </location>
    <ligand>
        <name>substrate</name>
    </ligand>
</feature>
<feature type="binding site" evidence="10">
    <location>
        <position position="57"/>
    </location>
    <ligand>
        <name>Mn(2+)</name>
        <dbReference type="ChEBI" id="CHEBI:29035"/>
        <label>2</label>
    </ligand>
</feature>
<dbReference type="NCBIfam" id="NF003743">
    <property type="entry name" value="PRK05340.1"/>
    <property type="match status" value="1"/>
</dbReference>
<comment type="subcellular location">
    <subcellularLocation>
        <location evidence="10">Cell inner membrane</location>
        <topology evidence="10">Peripheral membrane protein</topology>
        <orientation evidence="10">Cytoplasmic side</orientation>
    </subcellularLocation>
</comment>
<dbReference type="InterPro" id="IPR004843">
    <property type="entry name" value="Calcineurin-like_PHP"/>
</dbReference>
<evidence type="ECO:0000256" key="8">
    <source>
        <dbReference type="ARBA" id="ARBA00023136"/>
    </source>
</evidence>
<sequence length="258" mass="28565">MTPVANPAFSELVAPPAWRTVDLISDLHLQASELATFEAWQGYLQTTPADALVILGDLFEVWVGDDAAAQPGFEAQCVELLQRTAQRLPVFFMHGNRDFLVGKAFAAQCGLTLLDDPTVLVLHGERWLLSHGDALCLEDTDYLQFRAQVRTPEWQAAFLARPLEERRALARAIRAQSEDRKRDPSTLWADVDADAARQWLQHAGASALIHGHTHRPAVHDLGHGLRRIVLSDWDAAAHPPRAQLLCLSAAGAQRVDLR</sequence>
<evidence type="ECO:0000256" key="3">
    <source>
        <dbReference type="ARBA" id="ARBA00022519"/>
    </source>
</evidence>
<keyword evidence="3 10" id="KW-0997">Cell inner membrane</keyword>
<reference evidence="13" key="2">
    <citation type="submission" date="2023-07" db="EMBL/GenBank/DDBJ databases">
        <title>Sorghum-associated microbial communities from plants grown in Nebraska, USA.</title>
        <authorList>
            <person name="Schachtman D."/>
        </authorList>
    </citation>
    <scope>NUCLEOTIDE SEQUENCE</scope>
    <source>
        <strain evidence="13">DS2795</strain>
    </source>
</reference>
<dbReference type="RefSeq" id="WP_095745034.1">
    <property type="nucleotide sequence ID" value="NZ_CP023284.1"/>
</dbReference>
<dbReference type="Gene3D" id="3.60.21.10">
    <property type="match status" value="1"/>
</dbReference>
<feature type="binding site" evidence="10">
    <location>
        <position position="28"/>
    </location>
    <ligand>
        <name>Mn(2+)</name>
        <dbReference type="ChEBI" id="CHEBI:29035"/>
        <label>1</label>
    </ligand>
</feature>
<organism evidence="12 14">
    <name type="scientific">Variovorax boronicumulans</name>
    <dbReference type="NCBI Taxonomy" id="436515"/>
    <lineage>
        <taxon>Bacteria</taxon>
        <taxon>Pseudomonadati</taxon>
        <taxon>Pseudomonadota</taxon>
        <taxon>Betaproteobacteria</taxon>
        <taxon>Burkholderiales</taxon>
        <taxon>Comamonadaceae</taxon>
        <taxon>Variovorax</taxon>
    </lineage>
</organism>
<feature type="binding site" evidence="10">
    <location>
        <position position="57"/>
    </location>
    <ligand>
        <name>Mn(2+)</name>
        <dbReference type="ChEBI" id="CHEBI:29035"/>
        <label>1</label>
    </ligand>
</feature>
<keyword evidence="1 10" id="KW-1003">Cell membrane</keyword>
<feature type="binding site" evidence="10">
    <location>
        <position position="96"/>
    </location>
    <ligand>
        <name>Mn(2+)</name>
        <dbReference type="ChEBI" id="CHEBI:29035"/>
        <label>2</label>
    </ligand>
</feature>
<name>A0A250DJ68_9BURK</name>
<feature type="binding site" evidence="10">
    <location>
        <position position="26"/>
    </location>
    <ligand>
        <name>Mn(2+)</name>
        <dbReference type="ChEBI" id="CHEBI:29035"/>
        <label>1</label>
    </ligand>
</feature>
<feature type="binding site" evidence="10">
    <location>
        <position position="214"/>
    </location>
    <ligand>
        <name>Mn(2+)</name>
        <dbReference type="ChEBI" id="CHEBI:29035"/>
        <label>1</label>
    </ligand>
</feature>
<reference evidence="12 14" key="1">
    <citation type="submission" date="2017-09" db="EMBL/GenBank/DDBJ databases">
        <title>The diverse metabolic capabilities of V. boronicumulans make it an excellent choice for continued studies on novel biodegradation.</title>
        <authorList>
            <person name="Sun S."/>
        </authorList>
    </citation>
    <scope>NUCLEOTIDE SEQUENCE [LARGE SCALE GENOMIC DNA]</scope>
    <source>
        <strain evidence="12 14">J1</strain>
    </source>
</reference>
<dbReference type="NCBIfam" id="TIGR01854">
    <property type="entry name" value="lipid_A_lpxH"/>
    <property type="match status" value="1"/>
</dbReference>
<comment type="pathway">
    <text evidence="10">Glycolipid biosynthesis; lipid IV(A) biosynthesis; lipid IV(A) from (3R)-3-hydroxytetradecanoyl-[acyl-carrier-protein] and UDP-N-acetyl-alpha-D-glucosamine: step 4/6.</text>
</comment>
<dbReference type="GO" id="GO:0019897">
    <property type="term" value="C:extrinsic component of plasma membrane"/>
    <property type="evidence" value="ECO:0007669"/>
    <property type="project" value="UniProtKB-UniRule"/>
</dbReference>
<dbReference type="KEGG" id="vbo:CKY39_15200"/>
<dbReference type="SUPFAM" id="SSF56300">
    <property type="entry name" value="Metallo-dependent phosphatases"/>
    <property type="match status" value="1"/>
</dbReference>
<keyword evidence="8 10" id="KW-0472">Membrane</keyword>
<dbReference type="PANTHER" id="PTHR34990">
    <property type="entry name" value="UDP-2,3-DIACYLGLUCOSAMINE HYDROLASE-RELATED"/>
    <property type="match status" value="1"/>
</dbReference>
<evidence type="ECO:0000256" key="9">
    <source>
        <dbReference type="ARBA" id="ARBA00023211"/>
    </source>
</evidence>
<keyword evidence="6 10" id="KW-0378">Hydrolase</keyword>
<evidence type="ECO:0000313" key="12">
    <source>
        <dbReference type="EMBL" id="ATA54416.1"/>
    </source>
</evidence>
<feature type="binding site" evidence="10">
    <location>
        <position position="131"/>
    </location>
    <ligand>
        <name>Mn(2+)</name>
        <dbReference type="ChEBI" id="CHEBI:29035"/>
        <label>2</label>
    </ligand>
</feature>
<comment type="similarity">
    <text evidence="10">Belongs to the LpxH family.</text>
</comment>